<reference evidence="1" key="1">
    <citation type="submission" date="2022-12" db="EMBL/GenBank/DDBJ databases">
        <title>Genome assemblies of Blomia tropicalis.</title>
        <authorList>
            <person name="Cui Y."/>
        </authorList>
    </citation>
    <scope>NUCLEOTIDE SEQUENCE</scope>
    <source>
        <tissue evidence="1">Adult mites</tissue>
    </source>
</reference>
<keyword evidence="2" id="KW-1185">Reference proteome</keyword>
<evidence type="ECO:0000313" key="1">
    <source>
        <dbReference type="EMBL" id="KAJ6215850.1"/>
    </source>
</evidence>
<dbReference type="InterPro" id="IPR013783">
    <property type="entry name" value="Ig-like_fold"/>
</dbReference>
<sequence length="333" mass="38269">MTTTFIVYHNFVDGKVKIQQIKVPKYVENGTSSSVVLDCIYTMNPEEDFNLVVKWFFNEDSEPIYQWIAEFNSRHVPQRYEGRVNPNYQVPNNSDPWQRHRALMLLRPTVDLNGRYSCHVISIMSQDSAEATMIVYVNGGSSTQTEIECSVQNVYPLPELTIYQVETDGLRPRSLQNARLSQNITKLPNGAFSVSVTVYVDDTELLHQQQMRPTTMSPTIVSLKQKQQQHPHYYPPNSGQFVFGHHQSRYHPNNQVTSASSSMVNGHQIAPTIFECLVSQDEIRHEQRKRMLYTPILDDETGYNANSSTIERSSMSFIILCTSFAFIVLRLKF</sequence>
<dbReference type="SUPFAM" id="SSF48726">
    <property type="entry name" value="Immunoglobulin"/>
    <property type="match status" value="1"/>
</dbReference>
<dbReference type="Proteomes" id="UP001142055">
    <property type="component" value="Chromosome 4"/>
</dbReference>
<gene>
    <name evidence="1" type="ORF">RDWZM_010350</name>
</gene>
<dbReference type="OMA" id="CHVISIM"/>
<name>A0A9Q0LYB3_BLOTA</name>
<dbReference type="Gene3D" id="2.60.40.10">
    <property type="entry name" value="Immunoglobulins"/>
    <property type="match status" value="1"/>
</dbReference>
<comment type="caution">
    <text evidence="1">The sequence shown here is derived from an EMBL/GenBank/DDBJ whole genome shotgun (WGS) entry which is preliminary data.</text>
</comment>
<accession>A0A9Q0LYB3</accession>
<dbReference type="PANTHER" id="PTHR21261">
    <property type="entry name" value="BEAT PROTEIN"/>
    <property type="match status" value="1"/>
</dbReference>
<organism evidence="1 2">
    <name type="scientific">Blomia tropicalis</name>
    <name type="common">Mite</name>
    <dbReference type="NCBI Taxonomy" id="40697"/>
    <lineage>
        <taxon>Eukaryota</taxon>
        <taxon>Metazoa</taxon>
        <taxon>Ecdysozoa</taxon>
        <taxon>Arthropoda</taxon>
        <taxon>Chelicerata</taxon>
        <taxon>Arachnida</taxon>
        <taxon>Acari</taxon>
        <taxon>Acariformes</taxon>
        <taxon>Sarcoptiformes</taxon>
        <taxon>Astigmata</taxon>
        <taxon>Glycyphagoidea</taxon>
        <taxon>Echimyopodidae</taxon>
        <taxon>Blomia</taxon>
    </lineage>
</organism>
<evidence type="ECO:0008006" key="3">
    <source>
        <dbReference type="Google" id="ProtNLM"/>
    </source>
</evidence>
<proteinExistence type="predicted"/>
<evidence type="ECO:0000313" key="2">
    <source>
        <dbReference type="Proteomes" id="UP001142055"/>
    </source>
</evidence>
<protein>
    <recommendedName>
        <fullName evidence="3">Ig-like domain-containing protein</fullName>
    </recommendedName>
</protein>
<dbReference type="AlphaFoldDB" id="A0A9Q0LYB3"/>
<dbReference type="EMBL" id="JAPWDV010000004">
    <property type="protein sequence ID" value="KAJ6215850.1"/>
    <property type="molecule type" value="Genomic_DNA"/>
</dbReference>
<dbReference type="InterPro" id="IPR036179">
    <property type="entry name" value="Ig-like_dom_sf"/>
</dbReference>
<dbReference type="PANTHER" id="PTHR21261:SF2">
    <property type="entry name" value="GH04238P-RELATED"/>
    <property type="match status" value="1"/>
</dbReference>